<feature type="signal peptide" evidence="3">
    <location>
        <begin position="1"/>
        <end position="22"/>
    </location>
</feature>
<proteinExistence type="predicted"/>
<dbReference type="Proteomes" id="UP000887563">
    <property type="component" value="Unplaced"/>
</dbReference>
<feature type="compositionally biased region" description="Polar residues" evidence="2">
    <location>
        <begin position="368"/>
        <end position="380"/>
    </location>
</feature>
<keyword evidence="3" id="KW-0732">Signal</keyword>
<evidence type="ECO:0000313" key="5">
    <source>
        <dbReference type="WBParaSite" id="Minc3s00020g01295"/>
    </source>
</evidence>
<feature type="coiled-coil region" evidence="1">
    <location>
        <begin position="149"/>
        <end position="191"/>
    </location>
</feature>
<name>A0A914KIU2_MELIC</name>
<keyword evidence="4" id="KW-1185">Reference proteome</keyword>
<feature type="compositionally biased region" description="Polar residues" evidence="2">
    <location>
        <begin position="297"/>
        <end position="309"/>
    </location>
</feature>
<dbReference type="AlphaFoldDB" id="A0A914KIU2"/>
<feature type="region of interest" description="Disordered" evidence="2">
    <location>
        <begin position="271"/>
        <end position="455"/>
    </location>
</feature>
<feature type="chain" id="PRO_5036857164" evidence="3">
    <location>
        <begin position="23"/>
        <end position="530"/>
    </location>
</feature>
<feature type="compositionally biased region" description="Basic and acidic residues" evidence="2">
    <location>
        <begin position="419"/>
        <end position="448"/>
    </location>
</feature>
<dbReference type="WBParaSite" id="Minc3s00020g01295">
    <property type="protein sequence ID" value="Minc3s00020g01295"/>
    <property type="gene ID" value="Minc3s00020g01295"/>
</dbReference>
<keyword evidence="1" id="KW-0175">Coiled coil</keyword>
<evidence type="ECO:0000256" key="2">
    <source>
        <dbReference type="SAM" id="MobiDB-lite"/>
    </source>
</evidence>
<feature type="compositionally biased region" description="Acidic residues" evidence="2">
    <location>
        <begin position="385"/>
        <end position="413"/>
    </location>
</feature>
<evidence type="ECO:0000256" key="1">
    <source>
        <dbReference type="SAM" id="Coils"/>
    </source>
</evidence>
<feature type="compositionally biased region" description="Low complexity" evidence="2">
    <location>
        <begin position="314"/>
        <end position="330"/>
    </location>
</feature>
<reference evidence="5" key="1">
    <citation type="submission" date="2022-11" db="UniProtKB">
        <authorList>
            <consortium name="WormBaseParasite"/>
        </authorList>
    </citation>
    <scope>IDENTIFICATION</scope>
</reference>
<organism evidence="4 5">
    <name type="scientific">Meloidogyne incognita</name>
    <name type="common">Southern root-knot nematode worm</name>
    <name type="synonym">Oxyuris incognita</name>
    <dbReference type="NCBI Taxonomy" id="6306"/>
    <lineage>
        <taxon>Eukaryota</taxon>
        <taxon>Metazoa</taxon>
        <taxon>Ecdysozoa</taxon>
        <taxon>Nematoda</taxon>
        <taxon>Chromadorea</taxon>
        <taxon>Rhabditida</taxon>
        <taxon>Tylenchina</taxon>
        <taxon>Tylenchomorpha</taxon>
        <taxon>Tylenchoidea</taxon>
        <taxon>Meloidogynidae</taxon>
        <taxon>Meloidogyninae</taxon>
        <taxon>Meloidogyne</taxon>
        <taxon>Meloidogyne incognita group</taxon>
    </lineage>
</organism>
<feature type="compositionally biased region" description="Acidic residues" evidence="2">
    <location>
        <begin position="344"/>
        <end position="358"/>
    </location>
</feature>
<evidence type="ECO:0000256" key="3">
    <source>
        <dbReference type="SAM" id="SignalP"/>
    </source>
</evidence>
<feature type="region of interest" description="Disordered" evidence="2">
    <location>
        <begin position="25"/>
        <end position="61"/>
    </location>
</feature>
<sequence>MRSSTLFLLAVVLLAVIVQLHAGPQAGQKPAATKKKAIEGKPTGNKVASKQNKGKPKGQASNKIVHAAKEGAQHAKDAVSKLAHGNKPNGEVIGDDKLKTEIKTVLDGMIKHPEKIKQGNKAKLVKAVTCQVCKKINQDKNQPKDQKLSKKEKKELKKLNKEKTKKLNAQIKKLLNNDAALKKEMDELFNAVEKAHGKKAAALPNVNSGHPKKPVVAHPAVPKNAQAKPGHLNVKQAHRQHNTNQAAASPISKSGPLKNLAGLKAMHKIPGLSSGGLHATKHVSAPKSAETPPKHSPINSENLRRNVSSPLVRGNVGNNLPNSSNPSVPGALPSNMFGGKTEMDSDEDWDAEDVDVEEFSNRPIGNNGLETSGGKLSSQLKPAEDDYDNLDDNSLVDDGLDKDDSLGDVDEDLSNSSLDKAESDENGKGASEEDKSNELDVDDFKENELNSNLLKTDKDKKLLSEGNGDLDEELKKKAFDEKVREATELALKVGDEIKEMNVPKVNSAPQVKNSLFDQIGNPAPVGLVGA</sequence>
<accession>A0A914KIU2</accession>
<evidence type="ECO:0000313" key="4">
    <source>
        <dbReference type="Proteomes" id="UP000887563"/>
    </source>
</evidence>
<protein>
    <submittedName>
        <fullName evidence="5">Uncharacterized protein</fullName>
    </submittedName>
</protein>